<dbReference type="PROSITE" id="PS01229">
    <property type="entry name" value="COF_2"/>
    <property type="match status" value="1"/>
</dbReference>
<dbReference type="InterPro" id="IPR027256">
    <property type="entry name" value="P-typ_ATPase_IB"/>
</dbReference>
<dbReference type="PRINTS" id="PR00941">
    <property type="entry name" value="CDATPASE"/>
</dbReference>
<gene>
    <name evidence="15" type="ORF">B1R32_12111</name>
</gene>
<evidence type="ECO:0000256" key="7">
    <source>
        <dbReference type="ARBA" id="ARBA00022840"/>
    </source>
</evidence>
<dbReference type="InterPro" id="IPR036412">
    <property type="entry name" value="HAD-like_sf"/>
</dbReference>
<keyword evidence="9 13" id="KW-1133">Transmembrane helix</keyword>
<evidence type="ECO:0000256" key="13">
    <source>
        <dbReference type="RuleBase" id="RU362081"/>
    </source>
</evidence>
<dbReference type="Gene3D" id="3.40.1110.10">
    <property type="entry name" value="Calcium-transporting ATPase, cytoplasmic domain N"/>
    <property type="match status" value="1"/>
</dbReference>
<accession>A0A2S8SPV2</accession>
<dbReference type="InterPro" id="IPR023214">
    <property type="entry name" value="HAD_sf"/>
</dbReference>
<keyword evidence="8" id="KW-1278">Translocase</keyword>
<dbReference type="AlphaFoldDB" id="A0A2S8SPV2"/>
<dbReference type="EMBL" id="NIGF01000021">
    <property type="protein sequence ID" value="PQV62799.1"/>
    <property type="molecule type" value="Genomic_DNA"/>
</dbReference>
<comment type="similarity">
    <text evidence="2 13">Belongs to the cation transport ATPase (P-type) (TC 3.A.3) family. Type IB subfamily.</text>
</comment>
<evidence type="ECO:0000313" key="15">
    <source>
        <dbReference type="EMBL" id="PQV62799.1"/>
    </source>
</evidence>
<dbReference type="GO" id="GO:0005886">
    <property type="term" value="C:plasma membrane"/>
    <property type="evidence" value="ECO:0007669"/>
    <property type="project" value="UniProtKB-SubCell"/>
</dbReference>
<comment type="catalytic activity">
    <reaction evidence="12">
        <text>Zn(2+)(in) + ATP + H2O = Zn(2+)(out) + ADP + phosphate + H(+)</text>
        <dbReference type="Rhea" id="RHEA:20621"/>
        <dbReference type="ChEBI" id="CHEBI:15377"/>
        <dbReference type="ChEBI" id="CHEBI:15378"/>
        <dbReference type="ChEBI" id="CHEBI:29105"/>
        <dbReference type="ChEBI" id="CHEBI:30616"/>
        <dbReference type="ChEBI" id="CHEBI:43474"/>
        <dbReference type="ChEBI" id="CHEBI:456216"/>
        <dbReference type="EC" id="7.2.2.12"/>
    </reaction>
</comment>
<evidence type="ECO:0000256" key="9">
    <source>
        <dbReference type="ARBA" id="ARBA00022989"/>
    </source>
</evidence>
<dbReference type="SFLD" id="SFLDS00003">
    <property type="entry name" value="Haloacid_Dehalogenase"/>
    <property type="match status" value="1"/>
</dbReference>
<dbReference type="FunFam" id="2.70.150.10:FF:000020">
    <property type="entry name" value="Copper-exporting P-type ATPase A"/>
    <property type="match status" value="1"/>
</dbReference>
<evidence type="ECO:0000256" key="5">
    <source>
        <dbReference type="ARBA" id="ARBA00022723"/>
    </source>
</evidence>
<keyword evidence="4 13" id="KW-0812">Transmembrane</keyword>
<dbReference type="RefSeq" id="WP_202973533.1">
    <property type="nucleotide sequence ID" value="NZ_NIGF01000021.1"/>
</dbReference>
<comment type="subcellular location">
    <subcellularLocation>
        <location evidence="1">Cell membrane</location>
        <topology evidence="1">Multi-pass membrane protein</topology>
    </subcellularLocation>
</comment>
<evidence type="ECO:0000256" key="4">
    <source>
        <dbReference type="ARBA" id="ARBA00022692"/>
    </source>
</evidence>
<dbReference type="PROSITE" id="PS00154">
    <property type="entry name" value="ATPASE_E1_E2"/>
    <property type="match status" value="1"/>
</dbReference>
<dbReference type="InParanoid" id="A0A2S8SPV2"/>
<evidence type="ECO:0000256" key="8">
    <source>
        <dbReference type="ARBA" id="ARBA00022967"/>
    </source>
</evidence>
<dbReference type="NCBIfam" id="TIGR01525">
    <property type="entry name" value="ATPase-IB_hvy"/>
    <property type="match status" value="1"/>
</dbReference>
<keyword evidence="10 13" id="KW-0472">Membrane</keyword>
<evidence type="ECO:0000313" key="16">
    <source>
        <dbReference type="Proteomes" id="UP000237684"/>
    </source>
</evidence>
<reference evidence="15 16" key="1">
    <citation type="journal article" date="2018" name="Syst. Appl. Microbiol.">
        <title>Abditibacterium utsteinense sp. nov., the first cultivated member of candidate phylum FBP, isolated from ice-free Antarctic soil samples.</title>
        <authorList>
            <person name="Tahon G."/>
            <person name="Tytgat B."/>
            <person name="Lebbe L."/>
            <person name="Carlier A."/>
            <person name="Willems A."/>
        </authorList>
    </citation>
    <scope>NUCLEOTIDE SEQUENCE [LARGE SCALE GENOMIC DNA]</scope>
    <source>
        <strain evidence="15 16">LMG 29911</strain>
    </source>
</reference>
<dbReference type="Pfam" id="PF00122">
    <property type="entry name" value="E1-E2_ATPase"/>
    <property type="match status" value="1"/>
</dbReference>
<dbReference type="GO" id="GO:0016463">
    <property type="term" value="F:P-type zinc transporter activity"/>
    <property type="evidence" value="ECO:0007669"/>
    <property type="project" value="UniProtKB-EC"/>
</dbReference>
<dbReference type="EC" id="7.2.2.12" evidence="11"/>
<feature type="transmembrane region" description="Helical" evidence="13">
    <location>
        <begin position="30"/>
        <end position="48"/>
    </location>
</feature>
<keyword evidence="6 13" id="KW-0547">Nucleotide-binding</keyword>
<evidence type="ECO:0000256" key="3">
    <source>
        <dbReference type="ARBA" id="ARBA00022475"/>
    </source>
</evidence>
<evidence type="ECO:0000259" key="14">
    <source>
        <dbReference type="Pfam" id="PF00122"/>
    </source>
</evidence>
<keyword evidence="3 13" id="KW-1003">Cell membrane</keyword>
<feature type="transmembrane region" description="Helical" evidence="13">
    <location>
        <begin position="54"/>
        <end position="73"/>
    </location>
</feature>
<dbReference type="Gene3D" id="2.70.150.10">
    <property type="entry name" value="Calcium-transporting ATPase, cytoplasmic transduction domain A"/>
    <property type="match status" value="1"/>
</dbReference>
<dbReference type="Pfam" id="PF00702">
    <property type="entry name" value="Hydrolase"/>
    <property type="match status" value="1"/>
</dbReference>
<dbReference type="SUPFAM" id="SSF81665">
    <property type="entry name" value="Calcium ATPase, transmembrane domain M"/>
    <property type="match status" value="1"/>
</dbReference>
<dbReference type="InterPro" id="IPR018303">
    <property type="entry name" value="ATPase_P-typ_P_site"/>
</dbReference>
<feature type="transmembrane region" description="Helical" evidence="13">
    <location>
        <begin position="250"/>
        <end position="269"/>
    </location>
</feature>
<feature type="transmembrane region" description="Helical" evidence="13">
    <location>
        <begin position="581"/>
        <end position="601"/>
    </location>
</feature>
<dbReference type="SUPFAM" id="SSF81653">
    <property type="entry name" value="Calcium ATPase, transduction domain A"/>
    <property type="match status" value="1"/>
</dbReference>
<dbReference type="NCBIfam" id="TIGR01512">
    <property type="entry name" value="ATPase-IB2_Cd"/>
    <property type="match status" value="1"/>
</dbReference>
<feature type="domain" description="P-type ATPase A" evidence="14">
    <location>
        <begin position="136"/>
        <end position="234"/>
    </location>
</feature>
<dbReference type="NCBIfam" id="TIGR01494">
    <property type="entry name" value="ATPase_P-type"/>
    <property type="match status" value="1"/>
</dbReference>
<evidence type="ECO:0000256" key="2">
    <source>
        <dbReference type="ARBA" id="ARBA00006024"/>
    </source>
</evidence>
<proteinExistence type="inferred from homology"/>
<sequence length="633" mass="66088">MNTAISPTPSASPPALAAPSVLSLMTRERWIEVGRIALTGLIAFLYWQKLVPLPVLWLAVAIGLYPLVKTGLLDLIHERKIGTEIFVTVATLVAVFGGETVAGAVLMVIILIAEFIAELNTDRARASIKSLIGSVPQVALVRDQNGERSVPLSQLKAGDVVLVRAGEKIPVDGQIVSGAASVNEAPITGESLPKEKGVGAEVFAGTVVDGGALDIKVEKVGGDTTFARIIALVENAESEQAPVQKLADKVSSWLIPIVFVFLIGVFLVTRDVKKIVTLMIFTSPAELGLATPLVMIAAIARAAQTGILVKGGIYLESLAKVDAMVFDKTGTLTANKPEVVRVQSLDAAFSESELLRLAAAADRRSAHPLAKAVVNYAAAQKIEVPEPEEFEQIQARGAKATVGGKIVLVGNPALLRENGVTISQPIEASGETPVHVAVDGQFAGVLFIADVLRPGAKEALAQLKATGVKKIVMLTGDNAATAKAIASGLGIDEVRADLLPEDKVNAITELQKQGFKVAMIGDGINDAPALARADVGIAMGGGGTQAALEAADVALMTDDLAKIVGARAIARRAYRTIQENLFVGVGVVHLCGITAALLGWIGPIQAAILHLGPDVLVFLNSVKLLRVRIEGAD</sequence>
<dbReference type="InterPro" id="IPR059000">
    <property type="entry name" value="ATPase_P-type_domA"/>
</dbReference>
<dbReference type="SFLD" id="SFLDG00002">
    <property type="entry name" value="C1.7:_P-type_atpase_like"/>
    <property type="match status" value="1"/>
</dbReference>
<dbReference type="Proteomes" id="UP000237684">
    <property type="component" value="Unassembled WGS sequence"/>
</dbReference>
<dbReference type="PRINTS" id="PR00119">
    <property type="entry name" value="CATATPASE"/>
</dbReference>
<dbReference type="PANTHER" id="PTHR48085:SF5">
    <property type="entry name" value="CADMIUM_ZINC-TRANSPORTING ATPASE HMA4-RELATED"/>
    <property type="match status" value="1"/>
</dbReference>
<dbReference type="InterPro" id="IPR044492">
    <property type="entry name" value="P_typ_ATPase_HD_dom"/>
</dbReference>
<evidence type="ECO:0000256" key="1">
    <source>
        <dbReference type="ARBA" id="ARBA00004651"/>
    </source>
</evidence>
<name>A0A2S8SPV2_9BACT</name>
<dbReference type="InterPro" id="IPR023298">
    <property type="entry name" value="ATPase_P-typ_TM_dom_sf"/>
</dbReference>
<keyword evidence="5 13" id="KW-0479">Metal-binding</keyword>
<dbReference type="InterPro" id="IPR001757">
    <property type="entry name" value="P_typ_ATPase"/>
</dbReference>
<organism evidence="15 16">
    <name type="scientific">Abditibacterium utsteinense</name>
    <dbReference type="NCBI Taxonomy" id="1960156"/>
    <lineage>
        <taxon>Bacteria</taxon>
        <taxon>Pseudomonadati</taxon>
        <taxon>Abditibacteriota</taxon>
        <taxon>Abditibacteriia</taxon>
        <taxon>Abditibacteriales</taxon>
        <taxon>Abditibacteriaceae</taxon>
        <taxon>Abditibacterium</taxon>
    </lineage>
</organism>
<dbReference type="GO" id="GO:0005524">
    <property type="term" value="F:ATP binding"/>
    <property type="evidence" value="ECO:0007669"/>
    <property type="project" value="UniProtKB-UniRule"/>
</dbReference>
<dbReference type="InterPro" id="IPR008250">
    <property type="entry name" value="ATPase_P-typ_transduc_dom_A_sf"/>
</dbReference>
<protein>
    <recommendedName>
        <fullName evidence="11">P-type Zn(2+) transporter</fullName>
        <ecNumber evidence="11">7.2.2.12</ecNumber>
    </recommendedName>
</protein>
<dbReference type="SUPFAM" id="SSF56784">
    <property type="entry name" value="HAD-like"/>
    <property type="match status" value="1"/>
</dbReference>
<dbReference type="GO" id="GO:0060003">
    <property type="term" value="P:copper ion export"/>
    <property type="evidence" value="ECO:0007669"/>
    <property type="project" value="UniProtKB-ARBA"/>
</dbReference>
<dbReference type="GO" id="GO:0016887">
    <property type="term" value="F:ATP hydrolysis activity"/>
    <property type="evidence" value="ECO:0007669"/>
    <property type="project" value="InterPro"/>
</dbReference>
<dbReference type="InterPro" id="IPR023299">
    <property type="entry name" value="ATPase_P-typ_cyto_dom_N"/>
</dbReference>
<keyword evidence="16" id="KW-1185">Reference proteome</keyword>
<dbReference type="Gene3D" id="3.40.50.1000">
    <property type="entry name" value="HAD superfamily/HAD-like"/>
    <property type="match status" value="1"/>
</dbReference>
<dbReference type="SFLD" id="SFLDF00027">
    <property type="entry name" value="p-type_atpase"/>
    <property type="match status" value="1"/>
</dbReference>
<dbReference type="PANTHER" id="PTHR48085">
    <property type="entry name" value="CADMIUM/ZINC-TRANSPORTING ATPASE HMA2-RELATED"/>
    <property type="match status" value="1"/>
</dbReference>
<comment type="caution">
    <text evidence="15">The sequence shown here is derived from an EMBL/GenBank/DDBJ whole genome shotgun (WGS) entry which is preliminary data.</text>
</comment>
<evidence type="ECO:0000256" key="10">
    <source>
        <dbReference type="ARBA" id="ARBA00023136"/>
    </source>
</evidence>
<feature type="transmembrane region" description="Helical" evidence="13">
    <location>
        <begin position="85"/>
        <end position="113"/>
    </location>
</feature>
<dbReference type="GO" id="GO:0046872">
    <property type="term" value="F:metal ion binding"/>
    <property type="evidence" value="ECO:0007669"/>
    <property type="project" value="UniProtKB-KW"/>
</dbReference>
<evidence type="ECO:0000256" key="6">
    <source>
        <dbReference type="ARBA" id="ARBA00022741"/>
    </source>
</evidence>
<evidence type="ECO:0000256" key="12">
    <source>
        <dbReference type="ARBA" id="ARBA00047308"/>
    </source>
</evidence>
<dbReference type="InterPro" id="IPR051014">
    <property type="entry name" value="Cation_Transport_ATPase_IB"/>
</dbReference>
<evidence type="ECO:0000256" key="11">
    <source>
        <dbReference type="ARBA" id="ARBA00039097"/>
    </source>
</evidence>
<keyword evidence="7 13" id="KW-0067">ATP-binding</keyword>